<proteinExistence type="predicted"/>
<protein>
    <submittedName>
        <fullName evidence="1">Uncharacterized protein</fullName>
    </submittedName>
</protein>
<evidence type="ECO:0000313" key="1">
    <source>
        <dbReference type="EMBL" id="QBK93496.1"/>
    </source>
</evidence>
<name>A0A481ZCU2_9VIRU</name>
<organism evidence="1">
    <name type="scientific">Pithovirus LCPAC404</name>
    <dbReference type="NCBI Taxonomy" id="2506597"/>
    <lineage>
        <taxon>Viruses</taxon>
        <taxon>Pithoviruses</taxon>
    </lineage>
</organism>
<accession>A0A481ZCU2</accession>
<reference evidence="1" key="1">
    <citation type="journal article" date="2019" name="MBio">
        <title>Virus Genomes from Deep Sea Sediments Expand the Ocean Megavirome and Support Independent Origins of Viral Gigantism.</title>
        <authorList>
            <person name="Backstrom D."/>
            <person name="Yutin N."/>
            <person name="Jorgensen S.L."/>
            <person name="Dharamshi J."/>
            <person name="Homa F."/>
            <person name="Zaremba-Niedwiedzka K."/>
            <person name="Spang A."/>
            <person name="Wolf Y.I."/>
            <person name="Koonin E.V."/>
            <person name="Ettema T.J."/>
        </authorList>
    </citation>
    <scope>NUCLEOTIDE SEQUENCE</scope>
</reference>
<gene>
    <name evidence="1" type="ORF">LCPAC404_02000</name>
</gene>
<sequence length="123" mass="14233">MAKQEDYLSVFGIYLGLKLEGYELENISFGFIRVERFAFQGYVYPTILVWRKVGYTYPDANRHQLLSSFSANLRGHKTIYTIFGNAFYCEFASLKIKKHDDTHVYIEAIANVKDSNPNAVDLF</sequence>
<dbReference type="EMBL" id="MK500597">
    <property type="protein sequence ID" value="QBK93496.1"/>
    <property type="molecule type" value="Genomic_DNA"/>
</dbReference>